<proteinExistence type="predicted"/>
<name>V9M031_9CAUD</name>
<dbReference type="KEGG" id="vg:40103072"/>
<protein>
    <submittedName>
        <fullName evidence="1">Uncharacterized protein</fullName>
    </submittedName>
</protein>
<accession>V9M031</accession>
<dbReference type="RefSeq" id="YP_009626172.1">
    <property type="nucleotide sequence ID" value="NC_042136.1"/>
</dbReference>
<dbReference type="OrthoDB" id="6402at10239"/>
<evidence type="ECO:0000313" key="2">
    <source>
        <dbReference type="Proteomes" id="UP000272155"/>
    </source>
</evidence>
<evidence type="ECO:0000313" key="1">
    <source>
        <dbReference type="EMBL" id="AGB07310.1"/>
    </source>
</evidence>
<organism evidence="1 2">
    <name type="scientific">Vibrio phage VP4B</name>
    <dbReference type="NCBI Taxonomy" id="1262540"/>
    <lineage>
        <taxon>Viruses</taxon>
        <taxon>Duplodnaviria</taxon>
        <taxon>Heunggongvirae</taxon>
        <taxon>Uroviricota</taxon>
        <taxon>Caudoviricetes</taxon>
        <taxon>Chimalliviridae</taxon>
        <taxon>Gorgonvirinae</taxon>
        <taxon>Tidunavirus</taxon>
        <taxon>Tidunavirus VP4B</taxon>
    </lineage>
</organism>
<dbReference type="Proteomes" id="UP000272155">
    <property type="component" value="Segment"/>
</dbReference>
<dbReference type="EMBL" id="KC131130">
    <property type="protein sequence ID" value="AGB07310.1"/>
    <property type="molecule type" value="Genomic_DNA"/>
</dbReference>
<reference evidence="1 2" key="1">
    <citation type="submission" date="2012-11" db="EMBL/GenBank/DDBJ databases">
        <title>Complete genome sequence of a novel phiKZ-like Vibrio phage.</title>
        <authorList>
            <person name="Luo Z."/>
            <person name="Yu Y."/>
        </authorList>
    </citation>
    <scope>NUCLEOTIDE SEQUENCE [LARGE SCALE GENOMIC DNA]</scope>
</reference>
<sequence>MTKSVKPNHELWKIFAHIAEGLGNMTFFIRGEDEEGNPGLYHTGVALEDMQVTITPHEYLPMTRIRFDLNLPADLTDYLQSDEAKNDYNAVQLTNYLTTRGDIEYVIYNEMMGSILEELKGCRQALLAQTQEARNGATQMVNYLGNLEMNTMDPKVAKKANRYYPLVINRTPNVLVHTPSDEWIDEHFGDMTSGDITRAESIVTRNAKLIGKRLENIAHLINDWGKTTEIPKDHDLWFSLNIEDHKISLGLDRQPYRSAESFMIERSPVDYDEWDDAADIAIIDLVNSEIDEMNIIVANLLNHNTGYVSLNKDIEQMYIRAIHHPIAKHTVRVWEFDDVCPAGRKLIDEEISEIMQLVDGKAKELEADVKLDISNMYLHQAAEGQNFILTKDHQVVADRCQTYSGSFFDSLQQHLFDVETPLFGPYTHVTPADLANEKFISEEDLLNPPTVH</sequence>
<keyword evidence="2" id="KW-1185">Reference proteome</keyword>
<dbReference type="GeneID" id="40103072"/>